<feature type="compositionally biased region" description="Low complexity" evidence="1">
    <location>
        <begin position="292"/>
        <end position="301"/>
    </location>
</feature>
<evidence type="ECO:0000256" key="1">
    <source>
        <dbReference type="SAM" id="MobiDB-lite"/>
    </source>
</evidence>
<dbReference type="OrthoDB" id="10261384at2759"/>
<accession>A0A0D7A7K7</accession>
<protein>
    <recommendedName>
        <fullName evidence="4">Alpha/gamma-adaptin-binding protein p34</fullName>
    </recommendedName>
</protein>
<dbReference type="Gene3D" id="3.40.50.11960">
    <property type="match status" value="1"/>
</dbReference>
<dbReference type="EMBL" id="KN882024">
    <property type="protein sequence ID" value="KIY46740.1"/>
    <property type="molecule type" value="Genomic_DNA"/>
</dbReference>
<dbReference type="Proteomes" id="UP000054144">
    <property type="component" value="Unassembled WGS sequence"/>
</dbReference>
<feature type="compositionally biased region" description="Polar residues" evidence="1">
    <location>
        <begin position="329"/>
        <end position="340"/>
    </location>
</feature>
<evidence type="ECO:0008006" key="4">
    <source>
        <dbReference type="Google" id="ProtNLM"/>
    </source>
</evidence>
<proteinExistence type="predicted"/>
<feature type="compositionally biased region" description="Polar residues" evidence="1">
    <location>
        <begin position="271"/>
        <end position="284"/>
    </location>
</feature>
<dbReference type="InterPro" id="IPR019341">
    <property type="entry name" value="Alpha/Gamma-adaptin-bd_p34"/>
</dbReference>
<organism evidence="2 3">
    <name type="scientific">Fistulina hepatica ATCC 64428</name>
    <dbReference type="NCBI Taxonomy" id="1128425"/>
    <lineage>
        <taxon>Eukaryota</taxon>
        <taxon>Fungi</taxon>
        <taxon>Dikarya</taxon>
        <taxon>Basidiomycota</taxon>
        <taxon>Agaricomycotina</taxon>
        <taxon>Agaricomycetes</taxon>
        <taxon>Agaricomycetidae</taxon>
        <taxon>Agaricales</taxon>
        <taxon>Fistulinaceae</taxon>
        <taxon>Fistulina</taxon>
    </lineage>
</organism>
<feature type="region of interest" description="Disordered" evidence="1">
    <location>
        <begin position="253"/>
        <end position="365"/>
    </location>
</feature>
<evidence type="ECO:0000313" key="3">
    <source>
        <dbReference type="Proteomes" id="UP000054144"/>
    </source>
</evidence>
<name>A0A0D7A7K7_9AGAR</name>
<evidence type="ECO:0000313" key="2">
    <source>
        <dbReference type="EMBL" id="KIY46740.1"/>
    </source>
</evidence>
<keyword evidence="3" id="KW-1185">Reference proteome</keyword>
<gene>
    <name evidence="2" type="ORF">FISHEDRAFT_60138</name>
</gene>
<dbReference type="PANTHER" id="PTHR14659">
    <property type="entry name" value="ALPHA- AND GAMMA-ADAPTIN-BINDING PROTEIN P34"/>
    <property type="match status" value="1"/>
</dbReference>
<dbReference type="PANTHER" id="PTHR14659:SF1">
    <property type="entry name" value="ALPHA- AND GAMMA-ADAPTIN-BINDING PROTEIN P34"/>
    <property type="match status" value="1"/>
</dbReference>
<sequence>MSGTATCRILTISTHVDQAVDLANRIRHISSGTSSSDTLITDTSAIPWTLSNKYYTADVHFSAHAIQGFSPHLLKEVPAVIFVWSHGEAYKHHIERMASDIERHGPEVCLAIRVPATQRAIPNEDKDEGVEEDADIDDFLSSHGFEFIDAFSEPDTTRTDDLHASQGIPRLPRAVDALSTIMWPSMRQTRRTSVQPADELLHWADSMQNEEGEEGYLVDQTPSSAAAQHLRRQREMEALQRWLEEDEDSYNRPVLRQTVSSADKDDPWSVDSGQRTPDASSNNHHAFDDDFAAFVSASPDDSFSDADDDDDDSLNGDSEDGNKAKLPNQYHSLGSVSDINEYSERGTDEGDHVEDDNSLLPSEDEVKTMSDRLFAGAHAGTHRTQRTRVDEQDFEGDYDMTPFDLSRVFSALQGMKEEIADMGDEEARRSAAAKVALGLVYGLDAEARQAAH</sequence>
<feature type="compositionally biased region" description="Acidic residues" evidence="1">
    <location>
        <begin position="302"/>
        <end position="319"/>
    </location>
</feature>
<reference evidence="2 3" key="1">
    <citation type="journal article" date="2015" name="Fungal Genet. Biol.">
        <title>Evolution of novel wood decay mechanisms in Agaricales revealed by the genome sequences of Fistulina hepatica and Cylindrobasidium torrendii.</title>
        <authorList>
            <person name="Floudas D."/>
            <person name="Held B.W."/>
            <person name="Riley R."/>
            <person name="Nagy L.G."/>
            <person name="Koehler G."/>
            <person name="Ransdell A.S."/>
            <person name="Younus H."/>
            <person name="Chow J."/>
            <person name="Chiniquy J."/>
            <person name="Lipzen A."/>
            <person name="Tritt A."/>
            <person name="Sun H."/>
            <person name="Haridas S."/>
            <person name="LaButti K."/>
            <person name="Ohm R.A."/>
            <person name="Kues U."/>
            <person name="Blanchette R.A."/>
            <person name="Grigoriev I.V."/>
            <person name="Minto R.E."/>
            <person name="Hibbett D.S."/>
        </authorList>
    </citation>
    <scope>NUCLEOTIDE SEQUENCE [LARGE SCALE GENOMIC DNA]</scope>
    <source>
        <strain evidence="2 3">ATCC 64428</strain>
    </source>
</reference>
<dbReference type="AlphaFoldDB" id="A0A0D7A7K7"/>